<protein>
    <submittedName>
        <fullName evidence="2">DNA-directed RNA polymerase III subunit Rpc5</fullName>
    </submittedName>
</protein>
<proteinExistence type="predicted"/>
<comment type="caution">
    <text evidence="2">The sequence shown here is derived from an EMBL/GenBank/DDBJ whole genome shotgun (WGS) entry which is preliminary data.</text>
</comment>
<feature type="region of interest" description="Disordered" evidence="1">
    <location>
        <begin position="85"/>
        <end position="130"/>
    </location>
</feature>
<dbReference type="Pfam" id="PF04801">
    <property type="entry name" value="RPC5"/>
    <property type="match status" value="1"/>
</dbReference>
<dbReference type="InterPro" id="IPR006886">
    <property type="entry name" value="RNA_pol_III_Rpc5"/>
</dbReference>
<organism evidence="2 3">
    <name type="scientific">Lentinula detonsa</name>
    <dbReference type="NCBI Taxonomy" id="2804962"/>
    <lineage>
        <taxon>Eukaryota</taxon>
        <taxon>Fungi</taxon>
        <taxon>Dikarya</taxon>
        <taxon>Basidiomycota</taxon>
        <taxon>Agaricomycotina</taxon>
        <taxon>Agaricomycetes</taxon>
        <taxon>Agaricomycetidae</taxon>
        <taxon>Agaricales</taxon>
        <taxon>Marasmiineae</taxon>
        <taxon>Omphalotaceae</taxon>
        <taxon>Lentinula</taxon>
    </lineage>
</organism>
<sequence>MNELLNLNVLGAKTIHFAMNEEDEIITKIPIRLSNRLSLQIHQFPLLSRPLQAPPSAEASGKRITARIKPQSRVLEIHVPVDTRPEVYNTERGHELGKGQLNDDREQNQERKGKGREGEEPRLAEVRLRSEEIPQRGVQMLGIVHENELHLHPISAIHQFRPTLTYLDIISRKNRRRGGDDSDSDSDDGPPPDPDEPAPTAAPPKKEKKTAAGEAKEVQVSARRIDDKAGNLSQLSNARKEMLAIIRAEQEESWQNLEFCGMTTEEAGHSLDQFFSYNNEELHCSTDVTTFLTTAPKT</sequence>
<dbReference type="PANTHER" id="PTHR12069:SF0">
    <property type="entry name" value="DNA-DIRECTED RNA POLYMERASE III SUBUNIT RPC5"/>
    <property type="match status" value="1"/>
</dbReference>
<evidence type="ECO:0000313" key="2">
    <source>
        <dbReference type="EMBL" id="KAJ3990576.1"/>
    </source>
</evidence>
<dbReference type="AlphaFoldDB" id="A0AA38QAK7"/>
<evidence type="ECO:0000313" key="3">
    <source>
        <dbReference type="Proteomes" id="UP001163850"/>
    </source>
</evidence>
<accession>A0AA38QAK7</accession>
<reference evidence="2" key="1">
    <citation type="submission" date="2022-08" db="EMBL/GenBank/DDBJ databases">
        <authorList>
            <consortium name="DOE Joint Genome Institute"/>
            <person name="Min B."/>
            <person name="Riley R."/>
            <person name="Sierra-Patev S."/>
            <person name="Naranjo-Ortiz M."/>
            <person name="Looney B."/>
            <person name="Konkel Z."/>
            <person name="Slot J.C."/>
            <person name="Sakamoto Y."/>
            <person name="Steenwyk J.L."/>
            <person name="Rokas A."/>
            <person name="Carro J."/>
            <person name="Camarero S."/>
            <person name="Ferreira P."/>
            <person name="Molpeceres G."/>
            <person name="Ruiz-Duenas F.J."/>
            <person name="Serrano A."/>
            <person name="Henrissat B."/>
            <person name="Drula E."/>
            <person name="Hughes K.W."/>
            <person name="Mata J.L."/>
            <person name="Ishikawa N.K."/>
            <person name="Vargas-Isla R."/>
            <person name="Ushijima S."/>
            <person name="Smith C.A."/>
            <person name="Ahrendt S."/>
            <person name="Andreopoulos W."/>
            <person name="He G."/>
            <person name="Labutti K."/>
            <person name="Lipzen A."/>
            <person name="Ng V."/>
            <person name="Sandor L."/>
            <person name="Barry K."/>
            <person name="Martinez A.T."/>
            <person name="Xiao Y."/>
            <person name="Gibbons J.G."/>
            <person name="Terashima K."/>
            <person name="Hibbett D.S."/>
            <person name="Grigoriev I.V."/>
        </authorList>
    </citation>
    <scope>NUCLEOTIDE SEQUENCE</scope>
    <source>
        <strain evidence="2">TFB7829</strain>
    </source>
</reference>
<feature type="compositionally biased region" description="Acidic residues" evidence="1">
    <location>
        <begin position="181"/>
        <end position="196"/>
    </location>
</feature>
<dbReference type="GO" id="GO:0042797">
    <property type="term" value="P:tRNA transcription by RNA polymerase III"/>
    <property type="evidence" value="ECO:0007669"/>
    <property type="project" value="TreeGrafter"/>
</dbReference>
<keyword evidence="2" id="KW-0804">Transcription</keyword>
<evidence type="ECO:0000256" key="1">
    <source>
        <dbReference type="SAM" id="MobiDB-lite"/>
    </source>
</evidence>
<name>A0AA38QAK7_9AGAR</name>
<dbReference type="EMBL" id="MU801890">
    <property type="protein sequence ID" value="KAJ3990576.1"/>
    <property type="molecule type" value="Genomic_DNA"/>
</dbReference>
<feature type="compositionally biased region" description="Basic and acidic residues" evidence="1">
    <location>
        <begin position="209"/>
        <end position="220"/>
    </location>
</feature>
<gene>
    <name evidence="2" type="ORF">F5890DRAFT_27899</name>
</gene>
<feature type="region of interest" description="Disordered" evidence="1">
    <location>
        <begin position="172"/>
        <end position="220"/>
    </location>
</feature>
<dbReference type="GO" id="GO:0005666">
    <property type="term" value="C:RNA polymerase III complex"/>
    <property type="evidence" value="ECO:0007669"/>
    <property type="project" value="TreeGrafter"/>
</dbReference>
<keyword evidence="2" id="KW-0240">DNA-directed RNA polymerase</keyword>
<dbReference type="PANTHER" id="PTHR12069">
    <property type="entry name" value="DNA-DIRECTED RNA POLYMERASES III 80 KDA POLYPEPTIDE RNA POLYMERASE III SUBUNIT 5"/>
    <property type="match status" value="1"/>
</dbReference>
<dbReference type="Proteomes" id="UP001163850">
    <property type="component" value="Unassembled WGS sequence"/>
</dbReference>